<evidence type="ECO:0000313" key="2">
    <source>
        <dbReference type="EMBL" id="ADF53000.1"/>
    </source>
</evidence>
<dbReference type="EMBL" id="CP001650">
    <property type="protein sequence ID" value="ADF53000.1"/>
    <property type="molecule type" value="Genomic_DNA"/>
</dbReference>
<evidence type="ECO:0000256" key="1">
    <source>
        <dbReference type="SAM" id="Phobius"/>
    </source>
</evidence>
<keyword evidence="1" id="KW-0812">Transmembrane</keyword>
<feature type="transmembrane region" description="Helical" evidence="1">
    <location>
        <begin position="12"/>
        <end position="32"/>
    </location>
</feature>
<keyword evidence="1" id="KW-1133">Transmembrane helix</keyword>
<name>D5BFA2_ZUNPS</name>
<proteinExistence type="predicted"/>
<reference evidence="2 3" key="1">
    <citation type="journal article" date="2010" name="BMC Genomics">
        <title>The complete genome of Zunongwangia profunda SM-A87 reveals its adaptation to the deep-sea environment and ecological role in sedimentary organic nitrogen degradation.</title>
        <authorList>
            <person name="Qin Q.L."/>
            <person name="Zhang X.Y."/>
            <person name="Wang X.M."/>
            <person name="Liu G.M."/>
            <person name="Chen X.L."/>
            <person name="Xie B.B."/>
            <person name="Dang H.Y."/>
            <person name="Zhou B.C."/>
            <person name="Yu J."/>
            <person name="Zhang Y.Z."/>
        </authorList>
    </citation>
    <scope>NUCLEOTIDE SEQUENCE [LARGE SCALE GENOMIC DNA]</scope>
    <source>
        <strain evidence="3">DSM 18752 / CCTCC AB 206139 / SM-A87</strain>
    </source>
</reference>
<gene>
    <name evidence="2" type="ordered locus">ZPR_2678</name>
</gene>
<protein>
    <submittedName>
        <fullName evidence="2">Uncharacterized protein</fullName>
    </submittedName>
</protein>
<keyword evidence="1" id="KW-0472">Membrane</keyword>
<dbReference type="AlphaFoldDB" id="D5BFA2"/>
<keyword evidence="3" id="KW-1185">Reference proteome</keyword>
<sequence length="41" mass="4750">MLKSDLQKPKEIQYIDLGGAILSLIVAIWTIYQVWKNSKED</sequence>
<organism evidence="2 3">
    <name type="scientific">Zunongwangia profunda (strain DSM 18752 / CCTCC AB 206139 / SM-A87)</name>
    <name type="common">Wangia profunda</name>
    <dbReference type="NCBI Taxonomy" id="655815"/>
    <lineage>
        <taxon>Bacteria</taxon>
        <taxon>Pseudomonadati</taxon>
        <taxon>Bacteroidota</taxon>
        <taxon>Flavobacteriia</taxon>
        <taxon>Flavobacteriales</taxon>
        <taxon>Flavobacteriaceae</taxon>
        <taxon>Zunongwangia</taxon>
    </lineage>
</organism>
<dbReference type="KEGG" id="zpr:ZPR_2678"/>
<accession>D5BFA2</accession>
<dbReference type="HOGENOM" id="CLU_3279169_0_0_10"/>
<dbReference type="Proteomes" id="UP000001654">
    <property type="component" value="Chromosome"/>
</dbReference>
<evidence type="ECO:0000313" key="3">
    <source>
        <dbReference type="Proteomes" id="UP000001654"/>
    </source>
</evidence>